<dbReference type="AlphaFoldDB" id="A0A3D2SGU4"/>
<comment type="caution">
    <text evidence="1">The sequence shown here is derived from an EMBL/GenBank/DDBJ whole genome shotgun (WGS) entry which is preliminary data.</text>
</comment>
<protein>
    <submittedName>
        <fullName evidence="1">Uncharacterized protein</fullName>
    </submittedName>
</protein>
<proteinExistence type="predicted"/>
<dbReference type="EMBL" id="DPVG01000442">
    <property type="protein sequence ID" value="HCK25457.1"/>
    <property type="molecule type" value="Genomic_DNA"/>
</dbReference>
<organism evidence="1 2">
    <name type="scientific">Bacteroides graminisolvens</name>
    <dbReference type="NCBI Taxonomy" id="477666"/>
    <lineage>
        <taxon>Bacteria</taxon>
        <taxon>Pseudomonadati</taxon>
        <taxon>Bacteroidota</taxon>
        <taxon>Bacteroidia</taxon>
        <taxon>Bacteroidales</taxon>
        <taxon>Bacteroidaceae</taxon>
        <taxon>Bacteroides</taxon>
    </lineage>
</organism>
<evidence type="ECO:0000313" key="2">
    <source>
        <dbReference type="Proteomes" id="UP000263098"/>
    </source>
</evidence>
<sequence length="206" mass="24119">MQMIDTAHLNALRDRIYNIRFAGNWKLLFGSIGYNLYIARQLIKVWGRGNEMLHTDKSGFTKALLMDHALSDEEWFAVQFSNYVKDTREDMLACMAICFFHWAGRKQLDLSGISKSLRKDYSLAKDFIGKLSFNEDINFAFSVFFNRKVSSLQEKVESSLICLFLLAEKHNIDLLWHIDKRLEYAECKGTLRKLPVNFNTRCRNRL</sequence>
<dbReference type="Proteomes" id="UP000263098">
    <property type="component" value="Unassembled WGS sequence"/>
</dbReference>
<accession>A0A3D2SGU4</accession>
<name>A0A3D2SGU4_9BACE</name>
<reference evidence="1 2" key="1">
    <citation type="journal article" date="2018" name="Nat. Biotechnol.">
        <title>A standardized bacterial taxonomy based on genome phylogeny substantially revises the tree of life.</title>
        <authorList>
            <person name="Parks D.H."/>
            <person name="Chuvochina M."/>
            <person name="Waite D.W."/>
            <person name="Rinke C."/>
            <person name="Skarshewski A."/>
            <person name="Chaumeil P.A."/>
            <person name="Hugenholtz P."/>
        </authorList>
    </citation>
    <scope>NUCLEOTIDE SEQUENCE [LARGE SCALE GENOMIC DNA]</scope>
    <source>
        <strain evidence="1">UBA9667</strain>
    </source>
</reference>
<gene>
    <name evidence="1" type="ORF">DHW31_11950</name>
</gene>
<evidence type="ECO:0000313" key="1">
    <source>
        <dbReference type="EMBL" id="HCK25457.1"/>
    </source>
</evidence>